<reference evidence="2 3" key="1">
    <citation type="journal article" date="2021" name="BMC Genomics">
        <title>Datura genome reveals duplications of psychoactive alkaloid biosynthetic genes and high mutation rate following tissue culture.</title>
        <authorList>
            <person name="Rajewski A."/>
            <person name="Carter-House D."/>
            <person name="Stajich J."/>
            <person name="Litt A."/>
        </authorList>
    </citation>
    <scope>NUCLEOTIDE SEQUENCE [LARGE SCALE GENOMIC DNA]</scope>
    <source>
        <strain evidence="2">AR-01</strain>
    </source>
</reference>
<organism evidence="2 3">
    <name type="scientific">Datura stramonium</name>
    <name type="common">Jimsonweed</name>
    <name type="synonym">Common thornapple</name>
    <dbReference type="NCBI Taxonomy" id="4076"/>
    <lineage>
        <taxon>Eukaryota</taxon>
        <taxon>Viridiplantae</taxon>
        <taxon>Streptophyta</taxon>
        <taxon>Embryophyta</taxon>
        <taxon>Tracheophyta</taxon>
        <taxon>Spermatophyta</taxon>
        <taxon>Magnoliopsida</taxon>
        <taxon>eudicotyledons</taxon>
        <taxon>Gunneridae</taxon>
        <taxon>Pentapetalae</taxon>
        <taxon>asterids</taxon>
        <taxon>lamiids</taxon>
        <taxon>Solanales</taxon>
        <taxon>Solanaceae</taxon>
        <taxon>Solanoideae</taxon>
        <taxon>Datureae</taxon>
        <taxon>Datura</taxon>
    </lineage>
</organism>
<gene>
    <name evidence="2" type="ORF">HAX54_027420</name>
</gene>
<evidence type="ECO:0000313" key="3">
    <source>
        <dbReference type="Proteomes" id="UP000823775"/>
    </source>
</evidence>
<evidence type="ECO:0000256" key="1">
    <source>
        <dbReference type="SAM" id="MobiDB-lite"/>
    </source>
</evidence>
<comment type="caution">
    <text evidence="2">The sequence shown here is derived from an EMBL/GenBank/DDBJ whole genome shotgun (WGS) entry which is preliminary data.</text>
</comment>
<dbReference type="Proteomes" id="UP000823775">
    <property type="component" value="Unassembled WGS sequence"/>
</dbReference>
<sequence length="105" mass="10974">MGMVEAEVAVTMTVNVTIMTEVVISGNGRWFGHSGGENYPHKSAGRIGHTSAPSNEKHNQSTAPRGATQSHTCTMPGATCGGLLGGQHVNPRSTRKEAANPNFNS</sequence>
<feature type="region of interest" description="Disordered" evidence="1">
    <location>
        <begin position="27"/>
        <end position="105"/>
    </location>
</feature>
<feature type="compositionally biased region" description="Polar residues" evidence="1">
    <location>
        <begin position="60"/>
        <end position="73"/>
    </location>
</feature>
<keyword evidence="3" id="KW-1185">Reference proteome</keyword>
<protein>
    <submittedName>
        <fullName evidence="2">Uncharacterized protein</fullName>
    </submittedName>
</protein>
<evidence type="ECO:0000313" key="2">
    <source>
        <dbReference type="EMBL" id="MCD9641311.1"/>
    </source>
</evidence>
<accession>A0ABS8V4M0</accession>
<proteinExistence type="predicted"/>
<name>A0ABS8V4M0_DATST</name>
<dbReference type="EMBL" id="JACEIK010003327">
    <property type="protein sequence ID" value="MCD9641311.1"/>
    <property type="molecule type" value="Genomic_DNA"/>
</dbReference>